<keyword evidence="9" id="KW-0862">Zinc</keyword>
<comment type="caution">
    <text evidence="12">The sequence shown here is derived from an EMBL/GenBank/DDBJ whole genome shotgun (WGS) entry which is preliminary data.</text>
</comment>
<dbReference type="InterPro" id="IPR029062">
    <property type="entry name" value="Class_I_gatase-like"/>
</dbReference>
<evidence type="ECO:0000313" key="13">
    <source>
        <dbReference type="Proteomes" id="UP001199424"/>
    </source>
</evidence>
<evidence type="ECO:0000256" key="8">
    <source>
        <dbReference type="PIRSR" id="PIRSR001084-2"/>
    </source>
</evidence>
<sequence>MRPLTPKFPKLLHGGDYNPEQWLRYPEILKQDVELMKKADINCVSVGIFSWAHLEPNEGEYDFDWLEKIIDNLYKNGIYTVLATPSGAKPLWMSEKYEEIRRVQNNGVRDLSGARHNHCYTSPVYREKTREMDKRLAKRFANHPGVILWHLSNEYGGECYCPLCQQAFRDWLKKKYKTLDDLNHAWWTDFWSHTYTSWDQIHAPQPNGEMNVHGLTLDWKRFVTYQTVDFMKMERDTVKEVNPDIPVTANLMGFYDGLDYFKFGPELDVVSWDNYPQWHTTDNVEIAVSSAMTHDVMRSIKHENFLLMESTPSMTNWTPISMLKRPGMHLLSSMQAVAHGSNSVQYFQFRKSRGSCEKFHGAVVDHVSHGGVFDSVTNENTRVFKDVQSVGAELKSMNERGDVYGTEVKPQVAIVYDVENRWALDAAAGPRNKDKDEKYVETLLTHYRPFWDKGVQVDIVDMDGDISKYKLVIAPMLYMYRAGFEKKMRKFVENGGTLVTTYWSGIVDDTDLCKMGGLPGDMMDVFGVWNEEIDSLPDGMKNGIAFNGSRYDAMELCARIHPLTAEVLGTYEKDFYAGEAALTKNKFGKGEAYYIAARTGSDMLSVLYGEMIETLHIEKALDCALPHGVTAHIRHGEKENIIFVENYTESGKTVELPRDYKLYGTDQTVNSIKLAPFGIALLSDLTKV</sequence>
<dbReference type="GO" id="GO:0046872">
    <property type="term" value="F:metal ion binding"/>
    <property type="evidence" value="ECO:0007669"/>
    <property type="project" value="UniProtKB-KW"/>
</dbReference>
<name>A0AAE3DIY1_9FIRM</name>
<proteinExistence type="inferred from homology"/>
<evidence type="ECO:0000256" key="3">
    <source>
        <dbReference type="ARBA" id="ARBA00012756"/>
    </source>
</evidence>
<accession>A0AAE3DIY1</accession>
<feature type="active site" description="Proton donor" evidence="7">
    <location>
        <position position="154"/>
    </location>
</feature>
<dbReference type="EMBL" id="JAJEQC010000008">
    <property type="protein sequence ID" value="MCC2137117.1"/>
    <property type="molecule type" value="Genomic_DNA"/>
</dbReference>
<keyword evidence="9" id="KW-0479">Metal-binding</keyword>
<feature type="domain" description="Glycoside hydrolase family 42 N-terminal" evidence="10">
    <location>
        <begin position="16"/>
        <end position="396"/>
    </location>
</feature>
<comment type="catalytic activity">
    <reaction evidence="1 6">
        <text>Hydrolysis of terminal non-reducing beta-D-galactose residues in beta-D-galactosides.</text>
        <dbReference type="EC" id="3.2.1.23"/>
    </reaction>
</comment>
<dbReference type="GO" id="GO:0005975">
    <property type="term" value="P:carbohydrate metabolic process"/>
    <property type="evidence" value="ECO:0007669"/>
    <property type="project" value="InterPro"/>
</dbReference>
<keyword evidence="5 6" id="KW-0326">Glycosidase</keyword>
<evidence type="ECO:0000313" key="12">
    <source>
        <dbReference type="EMBL" id="MCC2137117.1"/>
    </source>
</evidence>
<dbReference type="Gene3D" id="2.60.40.1180">
    <property type="entry name" value="Golgi alpha-mannosidase II"/>
    <property type="match status" value="1"/>
</dbReference>
<dbReference type="AlphaFoldDB" id="A0AAE3DIY1"/>
<evidence type="ECO:0000256" key="5">
    <source>
        <dbReference type="ARBA" id="ARBA00023295"/>
    </source>
</evidence>
<dbReference type="GO" id="GO:0009341">
    <property type="term" value="C:beta-galactosidase complex"/>
    <property type="evidence" value="ECO:0007669"/>
    <property type="project" value="InterPro"/>
</dbReference>
<comment type="similarity">
    <text evidence="2 6">Belongs to the glycosyl hydrolase 42 family.</text>
</comment>
<feature type="binding site" evidence="9">
    <location>
        <position position="161"/>
    </location>
    <ligand>
        <name>Zn(2+)</name>
        <dbReference type="ChEBI" id="CHEBI:29105"/>
    </ligand>
</feature>
<dbReference type="SUPFAM" id="SSF52317">
    <property type="entry name" value="Class I glutamine amidotransferase-like"/>
    <property type="match status" value="1"/>
</dbReference>
<dbReference type="Proteomes" id="UP001199424">
    <property type="component" value="Unassembled WGS sequence"/>
</dbReference>
<dbReference type="Gene3D" id="3.40.50.880">
    <property type="match status" value="1"/>
</dbReference>
<evidence type="ECO:0000256" key="1">
    <source>
        <dbReference type="ARBA" id="ARBA00001412"/>
    </source>
</evidence>
<feature type="active site" description="Nucleophile" evidence="7">
    <location>
        <position position="309"/>
    </location>
</feature>
<feature type="binding site" evidence="9">
    <location>
        <position position="164"/>
    </location>
    <ligand>
        <name>Zn(2+)</name>
        <dbReference type="ChEBI" id="CHEBI:29105"/>
    </ligand>
</feature>
<reference evidence="12" key="1">
    <citation type="submission" date="2021-10" db="EMBL/GenBank/DDBJ databases">
        <title>Anaerobic single-cell dispensing facilitates the cultivation of human gut bacteria.</title>
        <authorList>
            <person name="Afrizal A."/>
        </authorList>
    </citation>
    <scope>NUCLEOTIDE SEQUENCE</scope>
    <source>
        <strain evidence="12">CLA-AA-H250</strain>
    </source>
</reference>
<evidence type="ECO:0000259" key="11">
    <source>
        <dbReference type="Pfam" id="PF08532"/>
    </source>
</evidence>
<evidence type="ECO:0000256" key="2">
    <source>
        <dbReference type="ARBA" id="ARBA00005940"/>
    </source>
</evidence>
<feature type="binding site" evidence="8">
    <location>
        <position position="153"/>
    </location>
    <ligand>
        <name>substrate</name>
    </ligand>
</feature>
<keyword evidence="4 6" id="KW-0378">Hydrolase</keyword>
<dbReference type="InterPro" id="IPR017853">
    <property type="entry name" value="GH"/>
</dbReference>
<keyword evidence="13" id="KW-1185">Reference proteome</keyword>
<evidence type="ECO:0000256" key="6">
    <source>
        <dbReference type="PIRNR" id="PIRNR001084"/>
    </source>
</evidence>
<feature type="binding site" evidence="9">
    <location>
        <position position="159"/>
    </location>
    <ligand>
        <name>Zn(2+)</name>
        <dbReference type="ChEBI" id="CHEBI:29105"/>
    </ligand>
</feature>
<dbReference type="CDD" id="cd03143">
    <property type="entry name" value="A4_beta-galactosidase_middle_domain"/>
    <property type="match status" value="1"/>
</dbReference>
<dbReference type="Pfam" id="PF02449">
    <property type="entry name" value="Glyco_hydro_42"/>
    <property type="match status" value="1"/>
</dbReference>
<evidence type="ECO:0000256" key="4">
    <source>
        <dbReference type="ARBA" id="ARBA00022801"/>
    </source>
</evidence>
<evidence type="ECO:0000256" key="9">
    <source>
        <dbReference type="PIRSR" id="PIRSR001084-3"/>
    </source>
</evidence>
<dbReference type="GO" id="GO:0004565">
    <property type="term" value="F:beta-galactosidase activity"/>
    <property type="evidence" value="ECO:0007669"/>
    <property type="project" value="UniProtKB-EC"/>
</dbReference>
<evidence type="ECO:0000256" key="7">
    <source>
        <dbReference type="PIRSR" id="PIRSR001084-1"/>
    </source>
</evidence>
<feature type="binding site" evidence="8">
    <location>
        <position position="115"/>
    </location>
    <ligand>
        <name>substrate</name>
    </ligand>
</feature>
<dbReference type="RefSeq" id="WP_308449412.1">
    <property type="nucleotide sequence ID" value="NZ_JAJEQC010000008.1"/>
</dbReference>
<dbReference type="InterPro" id="IPR013780">
    <property type="entry name" value="Glyco_hydro_b"/>
</dbReference>
<evidence type="ECO:0000259" key="10">
    <source>
        <dbReference type="Pfam" id="PF02449"/>
    </source>
</evidence>
<feature type="domain" description="Beta-galactosidase trimerisation" evidence="11">
    <location>
        <begin position="411"/>
        <end position="617"/>
    </location>
</feature>
<organism evidence="12 13">
    <name type="scientific">Hominenteromicrobium mulieris</name>
    <dbReference type="NCBI Taxonomy" id="2885357"/>
    <lineage>
        <taxon>Bacteria</taxon>
        <taxon>Bacillati</taxon>
        <taxon>Bacillota</taxon>
        <taxon>Clostridia</taxon>
        <taxon>Eubacteriales</taxon>
        <taxon>Oscillospiraceae</taxon>
        <taxon>Hominenteromicrobium</taxon>
    </lineage>
</organism>
<dbReference type="Pfam" id="PF08532">
    <property type="entry name" value="Glyco_hydro_42M"/>
    <property type="match status" value="1"/>
</dbReference>
<protein>
    <recommendedName>
        <fullName evidence="3 6">Beta-galactosidase</fullName>
        <shortName evidence="6">Beta-gal</shortName>
        <ecNumber evidence="3 6">3.2.1.23</ecNumber>
    </recommendedName>
</protein>
<dbReference type="PIRSF" id="PIRSF001084">
    <property type="entry name" value="B-galactosidase"/>
    <property type="match status" value="1"/>
</dbReference>
<dbReference type="InterPro" id="IPR013529">
    <property type="entry name" value="Glyco_hydro_42_N"/>
</dbReference>
<feature type="binding site" evidence="8">
    <location>
        <position position="317"/>
    </location>
    <ligand>
        <name>substrate</name>
    </ligand>
</feature>
<dbReference type="PANTHER" id="PTHR36447">
    <property type="entry name" value="BETA-GALACTOSIDASE GANA"/>
    <property type="match status" value="1"/>
</dbReference>
<gene>
    <name evidence="12" type="ORF">LKD31_08815</name>
</gene>
<dbReference type="PANTHER" id="PTHR36447:SF1">
    <property type="entry name" value="BETA-GALACTOSIDASE GANA"/>
    <property type="match status" value="1"/>
</dbReference>
<dbReference type="InterPro" id="IPR003476">
    <property type="entry name" value="Glyco_hydro_42"/>
</dbReference>
<dbReference type="EC" id="3.2.1.23" evidence="3 6"/>
<feature type="binding site" evidence="9">
    <location>
        <position position="119"/>
    </location>
    <ligand>
        <name>Zn(2+)</name>
        <dbReference type="ChEBI" id="CHEBI:29105"/>
    </ligand>
</feature>
<dbReference type="InterPro" id="IPR013738">
    <property type="entry name" value="Beta_galactosidase_Trimer"/>
</dbReference>
<dbReference type="SUPFAM" id="SSF51445">
    <property type="entry name" value="(Trans)glycosidases"/>
    <property type="match status" value="1"/>
</dbReference>
<dbReference type="Gene3D" id="3.20.20.80">
    <property type="entry name" value="Glycosidases"/>
    <property type="match status" value="1"/>
</dbReference>